<dbReference type="InterPro" id="IPR052541">
    <property type="entry name" value="SQRD"/>
</dbReference>
<dbReference type="GO" id="GO:0050660">
    <property type="term" value="F:flavin adenine dinucleotide binding"/>
    <property type="evidence" value="ECO:0007669"/>
    <property type="project" value="InterPro"/>
</dbReference>
<evidence type="ECO:0000259" key="4">
    <source>
        <dbReference type="Pfam" id="PF09242"/>
    </source>
</evidence>
<dbReference type="SUPFAM" id="SSF55424">
    <property type="entry name" value="FAD/NAD-linked reductases, dimerisation (C-terminal) domain"/>
    <property type="match status" value="1"/>
</dbReference>
<dbReference type="PROSITE" id="PS51318">
    <property type="entry name" value="TAT"/>
    <property type="match status" value="1"/>
</dbReference>
<dbReference type="InterPro" id="IPR006311">
    <property type="entry name" value="TAT_signal"/>
</dbReference>
<dbReference type="InterPro" id="IPR037092">
    <property type="entry name" value="FlavoCytC_S_DH_flav-bd_sf"/>
</dbReference>
<dbReference type="Pfam" id="PF07992">
    <property type="entry name" value="Pyr_redox_2"/>
    <property type="match status" value="1"/>
</dbReference>
<dbReference type="EC" id="1.8.2.3" evidence="6"/>
<feature type="domain" description="Flavocytochrome c sulphide dehydrogenase flavin-binding" evidence="4">
    <location>
        <begin position="368"/>
        <end position="432"/>
    </location>
</feature>
<dbReference type="EMBL" id="MLJW01000133">
    <property type="protein sequence ID" value="OIQ97403.1"/>
    <property type="molecule type" value="Genomic_DNA"/>
</dbReference>
<dbReference type="AlphaFoldDB" id="A0A1J5S6I8"/>
<feature type="domain" description="Sulfide dehydrogenase [flavocytochrome c] flavoprotein chain central" evidence="5">
    <location>
        <begin position="171"/>
        <end position="284"/>
    </location>
</feature>
<dbReference type="Gene3D" id="3.50.50.60">
    <property type="entry name" value="FAD/NAD(P)-binding domain"/>
    <property type="match status" value="2"/>
</dbReference>
<proteinExistence type="predicted"/>
<keyword evidence="1" id="KW-0285">Flavoprotein</keyword>
<dbReference type="Pfam" id="PF09242">
    <property type="entry name" value="FCSD-flav_bind"/>
    <property type="match status" value="1"/>
</dbReference>
<dbReference type="InterPro" id="IPR016156">
    <property type="entry name" value="FAD/NAD-linked_Rdtase_dimer_sf"/>
</dbReference>
<comment type="caution">
    <text evidence="6">The sequence shown here is derived from an EMBL/GenBank/DDBJ whole genome shotgun (WGS) entry which is preliminary data.</text>
</comment>
<reference evidence="6" key="1">
    <citation type="submission" date="2016-10" db="EMBL/GenBank/DDBJ databases">
        <title>Sequence of Gallionella enrichment culture.</title>
        <authorList>
            <person name="Poehlein A."/>
            <person name="Muehling M."/>
            <person name="Daniel R."/>
        </authorList>
    </citation>
    <scope>NUCLEOTIDE SEQUENCE</scope>
</reference>
<sequence length="433" mass="47082">MQIKRRDFIKLASTGLAGASLLGAGMPAFARATRPPIGRVVVIGGGYAGATAAKYLRMWSLGAIEVIVVEANQQFVSCPLSNLVLGGSKTINDLTFGYDILKAQHGIQWVQDTVTAIDADAKKVTMLRGELSYDRLIIAPGVDFIYDELPMLQSAVAQSQIPHAWKAGWQTVNLRKQLEAMPDGGVFVMSIPKAPYRCPPGPYERAAQVAYYFKSHKPKSKVIVLDANADIVSKKGLFTKVFNEEYAGIIDYRPNSIVVDVDVKTRTVKTEFETVQADVLNVIPRQRAGKPTQIVSIDHQKRGLNNIDARWCEVDFLSYESKLATNVHVIGDAVSAALPKSAHMATNQAKICANAIVQLMAGLAPDPVPVFANTCYSYVTDKSAMHVANVYRYDAVKKIMVSAEGGGVSAKPSEQEGEYAAAWAKNIWADCLT</sequence>
<dbReference type="PANTHER" id="PTHR43755">
    <property type="match status" value="1"/>
</dbReference>
<dbReference type="InterPro" id="IPR036188">
    <property type="entry name" value="FAD/NAD-bd_sf"/>
</dbReference>
<keyword evidence="2" id="KW-0274">FAD</keyword>
<dbReference type="InterPro" id="IPR015323">
    <property type="entry name" value="FlavoCytC_S_DH_flav-bd"/>
</dbReference>
<evidence type="ECO:0000256" key="2">
    <source>
        <dbReference type="ARBA" id="ARBA00022827"/>
    </source>
</evidence>
<gene>
    <name evidence="6" type="primary">fccB_2</name>
    <name evidence="6" type="ORF">GALL_205350</name>
</gene>
<dbReference type="SUPFAM" id="SSF51905">
    <property type="entry name" value="FAD/NAD(P)-binding domain"/>
    <property type="match status" value="2"/>
</dbReference>
<organism evidence="6">
    <name type="scientific">mine drainage metagenome</name>
    <dbReference type="NCBI Taxonomy" id="410659"/>
    <lineage>
        <taxon>unclassified sequences</taxon>
        <taxon>metagenomes</taxon>
        <taxon>ecological metagenomes</taxon>
    </lineage>
</organism>
<protein>
    <submittedName>
        <fullName evidence="6">Sulfide dehydrogenase [flavocytochrome c] flavoprotein chain</fullName>
        <ecNumber evidence="6">1.8.2.3</ecNumber>
    </submittedName>
</protein>
<dbReference type="GO" id="GO:0070225">
    <property type="term" value="F:sulfide dehydrogenase activity"/>
    <property type="evidence" value="ECO:0007669"/>
    <property type="project" value="UniProtKB-EC"/>
</dbReference>
<dbReference type="Pfam" id="PF21706">
    <property type="entry name" value="FCSD_central"/>
    <property type="match status" value="1"/>
</dbReference>
<feature type="domain" description="FAD/NAD(P)-binding" evidence="3">
    <location>
        <begin position="39"/>
        <end position="142"/>
    </location>
</feature>
<evidence type="ECO:0000259" key="5">
    <source>
        <dbReference type="Pfam" id="PF21706"/>
    </source>
</evidence>
<accession>A0A1J5S6I8</accession>
<evidence type="ECO:0000256" key="1">
    <source>
        <dbReference type="ARBA" id="ARBA00022630"/>
    </source>
</evidence>
<name>A0A1J5S6I8_9ZZZZ</name>
<dbReference type="PANTHER" id="PTHR43755:SF1">
    <property type="entry name" value="FAD-DEPENDENT PYRIDINE NUCLEOTIDE-DISULPHIDE OXIDOREDUCTASE"/>
    <property type="match status" value="1"/>
</dbReference>
<keyword evidence="6" id="KW-0560">Oxidoreductase</keyword>
<dbReference type="InterPro" id="IPR049386">
    <property type="entry name" value="FCSD_central"/>
</dbReference>
<evidence type="ECO:0000259" key="3">
    <source>
        <dbReference type="Pfam" id="PF07992"/>
    </source>
</evidence>
<evidence type="ECO:0000313" key="6">
    <source>
        <dbReference type="EMBL" id="OIQ97403.1"/>
    </source>
</evidence>
<dbReference type="Gene3D" id="3.90.760.10">
    <property type="entry name" value="Flavocytochrome c sulphide dehydrogenase, flavin-binding domain"/>
    <property type="match status" value="1"/>
</dbReference>
<dbReference type="InterPro" id="IPR023753">
    <property type="entry name" value="FAD/NAD-binding_dom"/>
</dbReference>